<dbReference type="SUPFAM" id="SSF46626">
    <property type="entry name" value="Cytochrome c"/>
    <property type="match status" value="2"/>
</dbReference>
<name>A0ABN6WT59_9BACT</name>
<evidence type="ECO:0000313" key="7">
    <source>
        <dbReference type="Proteomes" id="UP001321445"/>
    </source>
</evidence>
<dbReference type="PANTHER" id="PTHR33751">
    <property type="entry name" value="CBB3-TYPE CYTOCHROME C OXIDASE SUBUNIT FIXP"/>
    <property type="match status" value="1"/>
</dbReference>
<evidence type="ECO:0000256" key="1">
    <source>
        <dbReference type="ARBA" id="ARBA00022617"/>
    </source>
</evidence>
<dbReference type="InterPro" id="IPR009056">
    <property type="entry name" value="Cyt_c-like_dom"/>
</dbReference>
<accession>A0ABN6WT59</accession>
<evidence type="ECO:0000256" key="3">
    <source>
        <dbReference type="ARBA" id="ARBA00023004"/>
    </source>
</evidence>
<sequence>MEDEKRYLKTLESIMKKIDKKHLTEMGRALYIRKCAFCHGKDGRGRNGFAADLTRRISQESAKYTIQNGGHNFKKSFPGSMPPMVPEPSRAEVIADYVAKGFPNGHPGKTIFVKAYCARCHGTDGRGIRFRAPNIRHFDTSTIAAVLRNGKKGVIGRMPAYTHFSASQVTMLSYFIMTLSERPAVKIRKITTDR</sequence>
<reference evidence="6 7" key="1">
    <citation type="submission" date="2023-03" db="EMBL/GenBank/DDBJ databases">
        <title>Description of Hydrogenimonas sp. ISO32.</title>
        <authorList>
            <person name="Mino S."/>
            <person name="Fukazawa S."/>
            <person name="Sawabe T."/>
        </authorList>
    </citation>
    <scope>NUCLEOTIDE SEQUENCE [LARGE SCALE GENOMIC DNA]</scope>
    <source>
        <strain evidence="6 7">ISO32</strain>
    </source>
</reference>
<dbReference type="InterPro" id="IPR050597">
    <property type="entry name" value="Cytochrome_c_Oxidase_Subunit"/>
</dbReference>
<evidence type="ECO:0000256" key="2">
    <source>
        <dbReference type="ARBA" id="ARBA00022723"/>
    </source>
</evidence>
<dbReference type="EMBL" id="AP027370">
    <property type="protein sequence ID" value="BDY11850.1"/>
    <property type="molecule type" value="Genomic_DNA"/>
</dbReference>
<dbReference type="Proteomes" id="UP001321445">
    <property type="component" value="Chromosome"/>
</dbReference>
<gene>
    <name evidence="6" type="ORF">HCR_01620</name>
</gene>
<keyword evidence="2 4" id="KW-0479">Metal-binding</keyword>
<proteinExistence type="predicted"/>
<protein>
    <recommendedName>
        <fullName evidence="5">Cytochrome c domain-containing protein</fullName>
    </recommendedName>
</protein>
<evidence type="ECO:0000256" key="4">
    <source>
        <dbReference type="PROSITE-ProRule" id="PRU00433"/>
    </source>
</evidence>
<dbReference type="PANTHER" id="PTHR33751:SF1">
    <property type="entry name" value="CBB3-TYPE CYTOCHROME C OXIDASE SUBUNIT FIXP"/>
    <property type="match status" value="1"/>
</dbReference>
<keyword evidence="1 4" id="KW-0349">Heme</keyword>
<feature type="domain" description="Cytochrome c" evidence="5">
    <location>
        <begin position="22"/>
        <end position="180"/>
    </location>
</feature>
<keyword evidence="7" id="KW-1185">Reference proteome</keyword>
<dbReference type="InterPro" id="IPR036909">
    <property type="entry name" value="Cyt_c-like_dom_sf"/>
</dbReference>
<keyword evidence="3 4" id="KW-0408">Iron</keyword>
<dbReference type="Gene3D" id="1.10.760.10">
    <property type="entry name" value="Cytochrome c-like domain"/>
    <property type="match status" value="2"/>
</dbReference>
<dbReference type="PROSITE" id="PS51007">
    <property type="entry name" value="CYTC"/>
    <property type="match status" value="1"/>
</dbReference>
<dbReference type="Pfam" id="PF13442">
    <property type="entry name" value="Cytochrome_CBB3"/>
    <property type="match status" value="2"/>
</dbReference>
<organism evidence="6 7">
    <name type="scientific">Hydrogenimonas cancrithermarum</name>
    <dbReference type="NCBI Taxonomy" id="2993563"/>
    <lineage>
        <taxon>Bacteria</taxon>
        <taxon>Pseudomonadati</taxon>
        <taxon>Campylobacterota</taxon>
        <taxon>Epsilonproteobacteria</taxon>
        <taxon>Campylobacterales</taxon>
        <taxon>Hydrogenimonadaceae</taxon>
        <taxon>Hydrogenimonas</taxon>
    </lineage>
</organism>
<evidence type="ECO:0000313" key="6">
    <source>
        <dbReference type="EMBL" id="BDY11850.1"/>
    </source>
</evidence>
<evidence type="ECO:0000259" key="5">
    <source>
        <dbReference type="PROSITE" id="PS51007"/>
    </source>
</evidence>